<organism evidence="15 16">
    <name type="scientific">Desulfitobacterium hafniense DP7</name>
    <dbReference type="NCBI Taxonomy" id="537010"/>
    <lineage>
        <taxon>Bacteria</taxon>
        <taxon>Bacillati</taxon>
        <taxon>Bacillota</taxon>
        <taxon>Clostridia</taxon>
        <taxon>Eubacteriales</taxon>
        <taxon>Desulfitobacteriaceae</taxon>
        <taxon>Desulfitobacterium</taxon>
    </lineage>
</organism>
<dbReference type="InterPro" id="IPR046786">
    <property type="entry name" value="MotA_N"/>
</dbReference>
<keyword evidence="10" id="KW-0406">Ion transport</keyword>
<dbReference type="GO" id="GO:0071978">
    <property type="term" value="P:bacterial-type flagellum-dependent swarming motility"/>
    <property type="evidence" value="ECO:0007669"/>
    <property type="project" value="InterPro"/>
</dbReference>
<evidence type="ECO:0000259" key="14">
    <source>
        <dbReference type="Pfam" id="PF20560"/>
    </source>
</evidence>
<sequence>MNIEKDIKRAIKREKSMELSTLIGLLLGFIAVGVGMILKGASLTALINPAAILIIIVGTIATIFIGFPMEDLKRVPKLFKILFTKQQLISKKELVKQFAEWTTVSRREGILSLENRLEEINDDFLKKGMGMAIDGNDAEFIRDVLFEDISAMEERHRDGALVFTQMGTYAPTLGVLGAVVGLISALSNLNEVEALGHLISAAFVATLLGIFTGYVLWHPMANKLKLFSRREAEIKRMMLEGILSIQAGDNVNAIHNKLFAYLSAAERRELTEEMGNEKA</sequence>
<dbReference type="PANTHER" id="PTHR30433">
    <property type="entry name" value="CHEMOTAXIS PROTEIN MOTA"/>
    <property type="match status" value="1"/>
</dbReference>
<keyword evidence="3" id="KW-0813">Transport</keyword>
<keyword evidence="15" id="KW-0282">Flagellum</keyword>
<dbReference type="Pfam" id="PF20560">
    <property type="entry name" value="MotA_N"/>
    <property type="match status" value="1"/>
</dbReference>
<dbReference type="PROSITE" id="PS01307">
    <property type="entry name" value="MOTA"/>
    <property type="match status" value="1"/>
</dbReference>
<dbReference type="GO" id="GO:0005886">
    <property type="term" value="C:plasma membrane"/>
    <property type="evidence" value="ECO:0007669"/>
    <property type="project" value="UniProtKB-SubCell"/>
</dbReference>
<evidence type="ECO:0000256" key="7">
    <source>
        <dbReference type="ARBA" id="ARBA00022779"/>
    </source>
</evidence>
<accession>G9XJH4</accession>
<evidence type="ECO:0000256" key="2">
    <source>
        <dbReference type="ARBA" id="ARBA00008038"/>
    </source>
</evidence>
<dbReference type="AlphaFoldDB" id="G9XJH4"/>
<dbReference type="GO" id="GO:1902600">
    <property type="term" value="P:proton transmembrane transport"/>
    <property type="evidence" value="ECO:0007669"/>
    <property type="project" value="UniProtKB-KW"/>
</dbReference>
<keyword evidence="4" id="KW-1003">Cell membrane</keyword>
<proteinExistence type="inferred from homology"/>
<dbReference type="InterPro" id="IPR000540">
    <property type="entry name" value="Flag_MotA_CS"/>
</dbReference>
<dbReference type="InterPro" id="IPR047055">
    <property type="entry name" value="MotA-like"/>
</dbReference>
<evidence type="ECO:0000256" key="4">
    <source>
        <dbReference type="ARBA" id="ARBA00022475"/>
    </source>
</evidence>
<evidence type="ECO:0000259" key="13">
    <source>
        <dbReference type="Pfam" id="PF01618"/>
    </source>
</evidence>
<comment type="subcellular location">
    <subcellularLocation>
        <location evidence="1">Cell membrane</location>
        <topology evidence="1">Multi-pass membrane protein</topology>
    </subcellularLocation>
</comment>
<feature type="domain" description="MotA/TolQ/ExbB proton channel" evidence="13">
    <location>
        <begin position="118"/>
        <end position="234"/>
    </location>
</feature>
<dbReference type="Pfam" id="PF01618">
    <property type="entry name" value="MotA_ExbB"/>
    <property type="match status" value="1"/>
</dbReference>
<dbReference type="InterPro" id="IPR002898">
    <property type="entry name" value="MotA_ExbB_proton_chnl"/>
</dbReference>
<evidence type="ECO:0000313" key="15">
    <source>
        <dbReference type="EMBL" id="EHL08198.1"/>
    </source>
</evidence>
<protein>
    <submittedName>
        <fullName evidence="15">Flagellar motor protein MotA</fullName>
    </submittedName>
</protein>
<comment type="caution">
    <text evidence="15">The sequence shown here is derived from an EMBL/GenBank/DDBJ whole genome shotgun (WGS) entry which is preliminary data.</text>
</comment>
<dbReference type="HOGENOM" id="CLU_079895_0_0_9"/>
<feature type="transmembrane region" description="Helical" evidence="12">
    <location>
        <begin position="160"/>
        <end position="186"/>
    </location>
</feature>
<evidence type="ECO:0000256" key="6">
    <source>
        <dbReference type="ARBA" id="ARBA00022692"/>
    </source>
</evidence>
<dbReference type="PATRIC" id="fig|537010.4.peg.1022"/>
<keyword evidence="7" id="KW-0283">Flagellar rotation</keyword>
<feature type="transmembrane region" description="Helical" evidence="12">
    <location>
        <begin position="21"/>
        <end position="41"/>
    </location>
</feature>
<feature type="domain" description="Motility protein A N-terminal" evidence="14">
    <location>
        <begin position="22"/>
        <end position="88"/>
    </location>
</feature>
<evidence type="ECO:0000256" key="8">
    <source>
        <dbReference type="ARBA" id="ARBA00022781"/>
    </source>
</evidence>
<evidence type="ECO:0000313" key="16">
    <source>
        <dbReference type="Proteomes" id="UP000004416"/>
    </source>
</evidence>
<comment type="similarity">
    <text evidence="2">Belongs to the MotA family.</text>
</comment>
<evidence type="ECO:0000256" key="12">
    <source>
        <dbReference type="SAM" id="Phobius"/>
    </source>
</evidence>
<dbReference type="PANTHER" id="PTHR30433:SF3">
    <property type="entry name" value="MOTILITY PROTEIN A"/>
    <property type="match status" value="1"/>
</dbReference>
<keyword evidence="11 12" id="KW-0472">Membrane</keyword>
<feature type="transmembrane region" description="Helical" evidence="12">
    <location>
        <begin position="198"/>
        <end position="217"/>
    </location>
</feature>
<gene>
    <name evidence="15" type="ORF">HMPREF0322_01105</name>
</gene>
<keyword evidence="6 12" id="KW-0812">Transmembrane</keyword>
<name>G9XJH4_DESHA</name>
<feature type="transmembrane region" description="Helical" evidence="12">
    <location>
        <begin position="47"/>
        <end position="67"/>
    </location>
</feature>
<evidence type="ECO:0000256" key="9">
    <source>
        <dbReference type="ARBA" id="ARBA00022989"/>
    </source>
</evidence>
<dbReference type="EMBL" id="AFZX01000029">
    <property type="protein sequence ID" value="EHL08198.1"/>
    <property type="molecule type" value="Genomic_DNA"/>
</dbReference>
<dbReference type="NCBIfam" id="NF005997">
    <property type="entry name" value="PRK08124.1"/>
    <property type="match status" value="1"/>
</dbReference>
<dbReference type="GO" id="GO:0006935">
    <property type="term" value="P:chemotaxis"/>
    <property type="evidence" value="ECO:0007669"/>
    <property type="project" value="UniProtKB-KW"/>
</dbReference>
<evidence type="ECO:0000256" key="5">
    <source>
        <dbReference type="ARBA" id="ARBA00022500"/>
    </source>
</evidence>
<evidence type="ECO:0000256" key="1">
    <source>
        <dbReference type="ARBA" id="ARBA00004651"/>
    </source>
</evidence>
<keyword evidence="15" id="KW-0969">Cilium</keyword>
<dbReference type="Proteomes" id="UP000004416">
    <property type="component" value="Unassembled WGS sequence"/>
</dbReference>
<keyword evidence="5" id="KW-0145">Chemotaxis</keyword>
<reference evidence="15 16" key="1">
    <citation type="submission" date="2011-08" db="EMBL/GenBank/DDBJ databases">
        <authorList>
            <person name="Weinstock G."/>
            <person name="Sodergren E."/>
            <person name="Clifton S."/>
            <person name="Fulton L."/>
            <person name="Fulton B."/>
            <person name="Courtney L."/>
            <person name="Fronick C."/>
            <person name="Harrison M."/>
            <person name="Strong C."/>
            <person name="Farmer C."/>
            <person name="Delahaunty K."/>
            <person name="Markovic C."/>
            <person name="Hall O."/>
            <person name="Minx P."/>
            <person name="Tomlinson C."/>
            <person name="Mitreva M."/>
            <person name="Hou S."/>
            <person name="Chen J."/>
            <person name="Wollam A."/>
            <person name="Pepin K.H."/>
            <person name="Johnson M."/>
            <person name="Bhonagiri V."/>
            <person name="Zhang X."/>
            <person name="Suruliraj S."/>
            <person name="Warren W."/>
            <person name="Chinwalla A."/>
            <person name="Mardis E.R."/>
            <person name="Wilson R.K."/>
        </authorList>
    </citation>
    <scope>NUCLEOTIDE SEQUENCE [LARGE SCALE GENOMIC DNA]</scope>
    <source>
        <strain evidence="15 16">DP7</strain>
    </source>
</reference>
<evidence type="ECO:0000256" key="11">
    <source>
        <dbReference type="ARBA" id="ARBA00023136"/>
    </source>
</evidence>
<keyword evidence="8" id="KW-0375">Hydrogen ion transport</keyword>
<evidence type="ECO:0000256" key="3">
    <source>
        <dbReference type="ARBA" id="ARBA00022448"/>
    </source>
</evidence>
<evidence type="ECO:0000256" key="10">
    <source>
        <dbReference type="ARBA" id="ARBA00023065"/>
    </source>
</evidence>
<keyword evidence="9 12" id="KW-1133">Transmembrane helix</keyword>
<keyword evidence="15" id="KW-0966">Cell projection</keyword>